<sequence>MASVRSADCASAAAACACWRREKPALLGLVGAVAAFEEGGRRVGSWMEEGGCGEGPVPAVLVVLAEGVVGSWGLEVGVGRFGSRRERWRFRGMRGVGVLVVVGRRDVFEAFREGGPTKREGARRLDVVFVRGKLLLFGCEDAIMEGWLFRARERRGIGDEVELHGEAWRNPGSSYSFYVCEALNRIYFT</sequence>
<keyword evidence="2" id="KW-1185">Reference proteome</keyword>
<reference evidence="1" key="1">
    <citation type="journal article" date="2020" name="Stud. Mycol.">
        <title>101 Dothideomycetes genomes: a test case for predicting lifestyles and emergence of pathogens.</title>
        <authorList>
            <person name="Haridas S."/>
            <person name="Albert R."/>
            <person name="Binder M."/>
            <person name="Bloem J."/>
            <person name="Labutti K."/>
            <person name="Salamov A."/>
            <person name="Andreopoulos B."/>
            <person name="Baker S."/>
            <person name="Barry K."/>
            <person name="Bills G."/>
            <person name="Bluhm B."/>
            <person name="Cannon C."/>
            <person name="Castanera R."/>
            <person name="Culley D."/>
            <person name="Daum C."/>
            <person name="Ezra D."/>
            <person name="Gonzalez J."/>
            <person name="Henrissat B."/>
            <person name="Kuo A."/>
            <person name="Liang C."/>
            <person name="Lipzen A."/>
            <person name="Lutzoni F."/>
            <person name="Magnuson J."/>
            <person name="Mondo S."/>
            <person name="Nolan M."/>
            <person name="Ohm R."/>
            <person name="Pangilinan J."/>
            <person name="Park H.-J."/>
            <person name="Ramirez L."/>
            <person name="Alfaro M."/>
            <person name="Sun H."/>
            <person name="Tritt A."/>
            <person name="Yoshinaga Y."/>
            <person name="Zwiers L.-H."/>
            <person name="Turgeon B."/>
            <person name="Goodwin S."/>
            <person name="Spatafora J."/>
            <person name="Crous P."/>
            <person name="Grigoriev I."/>
        </authorList>
    </citation>
    <scope>NUCLEOTIDE SEQUENCE</scope>
    <source>
        <strain evidence="1">CBS 269.34</strain>
    </source>
</reference>
<gene>
    <name evidence="1" type="ORF">BU16DRAFT_139494</name>
</gene>
<proteinExistence type="predicted"/>
<organism evidence="1 2">
    <name type="scientific">Lophium mytilinum</name>
    <dbReference type="NCBI Taxonomy" id="390894"/>
    <lineage>
        <taxon>Eukaryota</taxon>
        <taxon>Fungi</taxon>
        <taxon>Dikarya</taxon>
        <taxon>Ascomycota</taxon>
        <taxon>Pezizomycotina</taxon>
        <taxon>Dothideomycetes</taxon>
        <taxon>Pleosporomycetidae</taxon>
        <taxon>Mytilinidiales</taxon>
        <taxon>Mytilinidiaceae</taxon>
        <taxon>Lophium</taxon>
    </lineage>
</organism>
<protein>
    <submittedName>
        <fullName evidence="1">Uncharacterized protein</fullName>
    </submittedName>
</protein>
<dbReference type="Proteomes" id="UP000799750">
    <property type="component" value="Unassembled WGS sequence"/>
</dbReference>
<evidence type="ECO:0000313" key="1">
    <source>
        <dbReference type="EMBL" id="KAF2490959.1"/>
    </source>
</evidence>
<dbReference type="EMBL" id="MU004196">
    <property type="protein sequence ID" value="KAF2490959.1"/>
    <property type="molecule type" value="Genomic_DNA"/>
</dbReference>
<accession>A0A6A6QFS1</accession>
<dbReference type="AlphaFoldDB" id="A0A6A6QFS1"/>
<name>A0A6A6QFS1_9PEZI</name>
<evidence type="ECO:0000313" key="2">
    <source>
        <dbReference type="Proteomes" id="UP000799750"/>
    </source>
</evidence>